<organism evidence="2 3">
    <name type="scientific">Faunimonas pinastri</name>
    <dbReference type="NCBI Taxonomy" id="1855383"/>
    <lineage>
        <taxon>Bacteria</taxon>
        <taxon>Pseudomonadati</taxon>
        <taxon>Pseudomonadota</taxon>
        <taxon>Alphaproteobacteria</taxon>
        <taxon>Hyphomicrobiales</taxon>
        <taxon>Afifellaceae</taxon>
        <taxon>Faunimonas</taxon>
    </lineage>
</organism>
<dbReference type="STRING" id="1855383.SAMN05216548_11669"/>
<dbReference type="SUPFAM" id="SSF75304">
    <property type="entry name" value="Amidase signature (AS) enzymes"/>
    <property type="match status" value="1"/>
</dbReference>
<dbReference type="EMBL" id="FOFG01000016">
    <property type="protein sequence ID" value="SER36933.1"/>
    <property type="molecule type" value="Genomic_DNA"/>
</dbReference>
<gene>
    <name evidence="2" type="ORF">SAMN05216548_11669</name>
</gene>
<dbReference type="Gene3D" id="3.90.1300.10">
    <property type="entry name" value="Amidase signature (AS) domain"/>
    <property type="match status" value="1"/>
</dbReference>
<dbReference type="PANTHER" id="PTHR43372">
    <property type="entry name" value="FATTY-ACID AMIDE HYDROLASE"/>
    <property type="match status" value="1"/>
</dbReference>
<sequence>MSHDQLAYRSARALSRSLANREMSARELLEASIARIEALDGRLNAVVVRDFERARNAADAADAALARGERRPLTGLPITIKESFDVEGLPTTWGVPAFRDSIARRDADPVARLRAAGAIILGKTNVSEFLDDWQSVNPLFGATSNPYDLDRTAGGSSGGAAAALAAGFVSLEIGSDIGGSIRVPAHFCGLFGHQPSFPLVAHGGHALGRVARLDLSVPGPLARTAGDLALALDMLAGPDAEHAGAFRFELPPARHEAIGDFRVLVIDQHPLFPTDPSVRDALDQLASKLERAGATVRRKSDLLPDLGEAARLYATLLASALSAGRPPQFYREMEAEVASLDGDDHSLRACRLRGTLMRHHEWIDANEARARLRHRWAKLFEAFDVVLCPPFSTPAYRKFEPTEPKAERRIVIDGEEADYIDQSVWSGLATAPGLPASVAPTGLGPEGLPIGVQIIGPYMEDRTPIRFAELLEEAFGGFVPPPAFP</sequence>
<protein>
    <submittedName>
        <fullName evidence="2">Amidase</fullName>
    </submittedName>
</protein>
<dbReference type="OrthoDB" id="9814821at2"/>
<evidence type="ECO:0000259" key="1">
    <source>
        <dbReference type="Pfam" id="PF01425"/>
    </source>
</evidence>
<dbReference type="RefSeq" id="WP_092499022.1">
    <property type="nucleotide sequence ID" value="NZ_FOFG01000016.1"/>
</dbReference>
<reference evidence="2 3" key="1">
    <citation type="submission" date="2016-10" db="EMBL/GenBank/DDBJ databases">
        <authorList>
            <person name="de Groot N.N."/>
        </authorList>
    </citation>
    <scope>NUCLEOTIDE SEQUENCE [LARGE SCALE GENOMIC DNA]</scope>
    <source>
        <strain evidence="2 3">A52C2</strain>
    </source>
</reference>
<dbReference type="PANTHER" id="PTHR43372:SF4">
    <property type="entry name" value="FATTY-ACID AMIDE HYDROLASE 2"/>
    <property type="match status" value="1"/>
</dbReference>
<dbReference type="NCBIfam" id="NF004816">
    <property type="entry name" value="PRK06170.1"/>
    <property type="match status" value="1"/>
</dbReference>
<dbReference type="Proteomes" id="UP000199647">
    <property type="component" value="Unassembled WGS sequence"/>
</dbReference>
<dbReference type="InterPro" id="IPR052739">
    <property type="entry name" value="FAAH2"/>
</dbReference>
<evidence type="ECO:0000313" key="3">
    <source>
        <dbReference type="Proteomes" id="UP000199647"/>
    </source>
</evidence>
<keyword evidence="3" id="KW-1185">Reference proteome</keyword>
<dbReference type="AlphaFoldDB" id="A0A1H9NNI4"/>
<dbReference type="GO" id="GO:0012505">
    <property type="term" value="C:endomembrane system"/>
    <property type="evidence" value="ECO:0007669"/>
    <property type="project" value="TreeGrafter"/>
</dbReference>
<dbReference type="Pfam" id="PF01425">
    <property type="entry name" value="Amidase"/>
    <property type="match status" value="1"/>
</dbReference>
<name>A0A1H9NNI4_9HYPH</name>
<evidence type="ECO:0000313" key="2">
    <source>
        <dbReference type="EMBL" id="SER36933.1"/>
    </source>
</evidence>
<feature type="domain" description="Amidase" evidence="1">
    <location>
        <begin position="27"/>
        <end position="462"/>
    </location>
</feature>
<proteinExistence type="predicted"/>
<dbReference type="InterPro" id="IPR036928">
    <property type="entry name" value="AS_sf"/>
</dbReference>
<dbReference type="InterPro" id="IPR023631">
    <property type="entry name" value="Amidase_dom"/>
</dbReference>
<accession>A0A1H9NNI4</accession>